<evidence type="ECO:0008006" key="3">
    <source>
        <dbReference type="Google" id="ProtNLM"/>
    </source>
</evidence>
<dbReference type="Proteomes" id="UP000825890">
    <property type="component" value="Unassembled WGS sequence"/>
</dbReference>
<accession>A0A9P3CNW6</accession>
<comment type="caution">
    <text evidence="1">The sequence shown here is derived from an EMBL/GenBank/DDBJ whole genome shotgun (WGS) entry which is preliminary data.</text>
</comment>
<evidence type="ECO:0000313" key="2">
    <source>
        <dbReference type="Proteomes" id="UP000825890"/>
    </source>
</evidence>
<proteinExistence type="predicted"/>
<dbReference type="RefSeq" id="XP_044661104.1">
    <property type="nucleotide sequence ID" value="XM_044805169.1"/>
</dbReference>
<dbReference type="EMBL" id="BOLY01000006">
    <property type="protein sequence ID" value="GIZ46617.1"/>
    <property type="molecule type" value="Genomic_DNA"/>
</dbReference>
<dbReference type="PANTHER" id="PTHR42085">
    <property type="entry name" value="F-BOX DOMAIN-CONTAINING PROTEIN"/>
    <property type="match status" value="1"/>
</dbReference>
<gene>
    <name evidence="1" type="ORF">CKM354_000973700</name>
</gene>
<organism evidence="1 2">
    <name type="scientific">Cercospora kikuchii</name>
    <dbReference type="NCBI Taxonomy" id="84275"/>
    <lineage>
        <taxon>Eukaryota</taxon>
        <taxon>Fungi</taxon>
        <taxon>Dikarya</taxon>
        <taxon>Ascomycota</taxon>
        <taxon>Pezizomycotina</taxon>
        <taxon>Dothideomycetes</taxon>
        <taxon>Dothideomycetidae</taxon>
        <taxon>Mycosphaerellales</taxon>
        <taxon>Mycosphaerellaceae</taxon>
        <taxon>Cercospora</taxon>
    </lineage>
</organism>
<dbReference type="InterPro" id="IPR038883">
    <property type="entry name" value="AN11006-like"/>
</dbReference>
<reference evidence="1 2" key="1">
    <citation type="submission" date="2021-01" db="EMBL/GenBank/DDBJ databases">
        <title>Cercospora kikuchii MAFF 305040 whole genome shotgun sequence.</title>
        <authorList>
            <person name="Kashiwa T."/>
            <person name="Suzuki T."/>
        </authorList>
    </citation>
    <scope>NUCLEOTIDE SEQUENCE [LARGE SCALE GENOMIC DNA]</scope>
    <source>
        <strain evidence="1 2">MAFF 305040</strain>
    </source>
</reference>
<protein>
    <recommendedName>
        <fullName evidence="3">F-box domain-containing protein</fullName>
    </recommendedName>
</protein>
<keyword evidence="2" id="KW-1185">Reference proteome</keyword>
<evidence type="ECO:0000313" key="1">
    <source>
        <dbReference type="EMBL" id="GIZ46617.1"/>
    </source>
</evidence>
<dbReference type="OrthoDB" id="3905718at2759"/>
<dbReference type="GeneID" id="68295312"/>
<dbReference type="AlphaFoldDB" id="A0A9P3CNW6"/>
<name>A0A9P3CNW6_9PEZI</name>
<dbReference type="PANTHER" id="PTHR42085:SF4">
    <property type="entry name" value="F-BOX DOMAIN-CONTAINING PROTEIN"/>
    <property type="match status" value="1"/>
</dbReference>
<sequence length="267" mass="29620">MADTTSDVDSGDGEEWVILPPKGAIQVPEGRQFTGPSRSTYVKFQLQFSFRAASCRAHLKKKKADIEETKLDQSINPQNQSLLFLLPTELRLNIYEHLLSIPTSRGAVKIAPRPSHGKDPVTLAILLTCRRALAEAEEIFYSVNRFSIDPPTSFLDTLGARRLSAITKLELVVGQPSSMLIGLKQLHCLPNLGSLHVRRTVGLRYQNVSAWAVMAPQLIAEIWKMESLSDIRFGSPGTNSLEESDSAHMKRLSEIDQKLCSVAPKRS</sequence>